<dbReference type="OrthoDB" id="6520526at2"/>
<reference evidence="1" key="1">
    <citation type="submission" date="2018-04" db="EMBL/GenBank/DDBJ databases">
        <title>Genomes of the Obligate Erwinia dacicola and Facultative Enterobacter sp. OLF Endosymbionts of the Olive Fruit fly, Bactrocera oleae.</title>
        <authorList>
            <person name="Estes A.M."/>
            <person name="Hearn D.J."/>
            <person name="Agarwal S."/>
            <person name="Pierson E.A."/>
            <person name="Dunning-Hotopp J.C."/>
        </authorList>
    </citation>
    <scope>NUCLEOTIDE SEQUENCE [LARGE SCALE GENOMIC DNA]</scope>
    <source>
        <strain evidence="1">Oroville</strain>
    </source>
</reference>
<dbReference type="Proteomes" id="UP000244334">
    <property type="component" value="Unassembled WGS sequence"/>
</dbReference>
<proteinExistence type="predicted"/>
<keyword evidence="2" id="KW-1185">Reference proteome</keyword>
<organism evidence="1 2">
    <name type="scientific">Candidatus Erwinia dacicola</name>
    <dbReference type="NCBI Taxonomy" id="252393"/>
    <lineage>
        <taxon>Bacteria</taxon>
        <taxon>Pseudomonadati</taxon>
        <taxon>Pseudomonadota</taxon>
        <taxon>Gammaproteobacteria</taxon>
        <taxon>Enterobacterales</taxon>
        <taxon>Erwiniaceae</taxon>
        <taxon>Erwinia</taxon>
    </lineage>
</organism>
<evidence type="ECO:0000313" key="1">
    <source>
        <dbReference type="EMBL" id="RAP70277.1"/>
    </source>
</evidence>
<accession>A0A328TI34</accession>
<comment type="caution">
    <text evidence="1">The sequence shown here is derived from an EMBL/GenBank/DDBJ whole genome shotgun (WGS) entry which is preliminary data.</text>
</comment>
<name>A0A328TI34_9GAMM</name>
<evidence type="ECO:0000313" key="2">
    <source>
        <dbReference type="Proteomes" id="UP000244334"/>
    </source>
</evidence>
<protein>
    <submittedName>
        <fullName evidence="1">Uncharacterized protein</fullName>
    </submittedName>
</protein>
<sequence length="74" mass="8423">MQKQTVNCLHSRARAEIYTHGGRVCGWHRRLPVVYAVPPLSGPVWPVVKMVEVIRGVRKVTRTSNIDGCTVIWR</sequence>
<dbReference type="AlphaFoldDB" id="A0A328TI34"/>
<dbReference type="EMBL" id="LJAM02000396">
    <property type="protein sequence ID" value="RAP70277.1"/>
    <property type="molecule type" value="Genomic_DNA"/>
</dbReference>
<dbReference type="RefSeq" id="WP_083264940.1">
    <property type="nucleotide sequence ID" value="NZ_LJAM02000396.1"/>
</dbReference>
<gene>
    <name evidence="1" type="ORF">ACZ87_02921</name>
</gene>